<keyword evidence="13" id="KW-0695">RNA-directed DNA polymerase</keyword>
<evidence type="ECO:0000256" key="16">
    <source>
        <dbReference type="ARBA" id="ARBA00023172"/>
    </source>
</evidence>
<dbReference type="InterPro" id="IPR036875">
    <property type="entry name" value="Znf_CCHC_sf"/>
</dbReference>
<feature type="region of interest" description="Disordered" evidence="18">
    <location>
        <begin position="517"/>
        <end position="564"/>
    </location>
</feature>
<keyword evidence="10" id="KW-0067">ATP-binding</keyword>
<dbReference type="GO" id="GO:0003887">
    <property type="term" value="F:DNA-directed DNA polymerase activity"/>
    <property type="evidence" value="ECO:0007669"/>
    <property type="project" value="UniProtKB-KW"/>
</dbReference>
<dbReference type="Pfam" id="PF22936">
    <property type="entry name" value="Pol_BBD"/>
    <property type="match status" value="1"/>
</dbReference>
<dbReference type="InterPro" id="IPR039537">
    <property type="entry name" value="Retrotran_Ty1/copia-like"/>
</dbReference>
<dbReference type="GO" id="GO:0006310">
    <property type="term" value="P:DNA recombination"/>
    <property type="evidence" value="ECO:0007669"/>
    <property type="project" value="UniProtKB-KW"/>
</dbReference>
<dbReference type="PROSITE" id="PS50994">
    <property type="entry name" value="INTEGRASE"/>
    <property type="match status" value="1"/>
</dbReference>
<keyword evidence="4" id="KW-0540">Nuclease</keyword>
<dbReference type="SUPFAM" id="SSF56672">
    <property type="entry name" value="DNA/RNA polymerases"/>
    <property type="match status" value="1"/>
</dbReference>
<keyword evidence="22" id="KW-1185">Reference proteome</keyword>
<keyword evidence="6" id="KW-0547">Nucleotide-binding</keyword>
<evidence type="ECO:0000256" key="6">
    <source>
        <dbReference type="ARBA" id="ARBA00022741"/>
    </source>
</evidence>
<evidence type="ECO:0000313" key="21">
    <source>
        <dbReference type="EMBL" id="KMQ87247.1"/>
    </source>
</evidence>
<evidence type="ECO:0000256" key="15">
    <source>
        <dbReference type="ARBA" id="ARBA00023113"/>
    </source>
</evidence>
<dbReference type="InterPro" id="IPR001878">
    <property type="entry name" value="Znf_CCHC"/>
</dbReference>
<evidence type="ECO:0000259" key="20">
    <source>
        <dbReference type="PROSITE" id="PS50994"/>
    </source>
</evidence>
<dbReference type="SUPFAM" id="SSF53098">
    <property type="entry name" value="Ribonuclease H-like"/>
    <property type="match status" value="1"/>
</dbReference>
<comment type="function">
    <text evidence="1">The aspartyl protease (PR) mediates the proteolytic cleavages of the Gag and Gag-Pol polyproteins after assembly of the VLP.</text>
</comment>
<evidence type="ECO:0000256" key="7">
    <source>
        <dbReference type="ARBA" id="ARBA00022750"/>
    </source>
</evidence>
<dbReference type="GO" id="GO:0015074">
    <property type="term" value="P:DNA integration"/>
    <property type="evidence" value="ECO:0007669"/>
    <property type="project" value="UniProtKB-KW"/>
</dbReference>
<feature type="domain" description="Integrase catalytic" evidence="20">
    <location>
        <begin position="288"/>
        <end position="454"/>
    </location>
</feature>
<evidence type="ECO:0000256" key="5">
    <source>
        <dbReference type="ARBA" id="ARBA00022723"/>
    </source>
</evidence>
<dbReference type="InterPro" id="IPR054722">
    <property type="entry name" value="PolX-like_BBD"/>
</dbReference>
<dbReference type="GO" id="GO:0006508">
    <property type="term" value="P:proteolysis"/>
    <property type="evidence" value="ECO:0007669"/>
    <property type="project" value="UniProtKB-KW"/>
</dbReference>
<dbReference type="InterPro" id="IPR001584">
    <property type="entry name" value="Integrase_cat-core"/>
</dbReference>
<dbReference type="InterPro" id="IPR036397">
    <property type="entry name" value="RNaseH_sf"/>
</dbReference>
<keyword evidence="14" id="KW-0239">DNA-directed DNA polymerase</keyword>
<keyword evidence="8" id="KW-0255">Endonuclease</keyword>
<keyword evidence="7" id="KW-0064">Aspartyl protease</keyword>
<keyword evidence="12" id="KW-0229">DNA integration</keyword>
<dbReference type="Pfam" id="PF25597">
    <property type="entry name" value="SH3_retrovirus"/>
    <property type="match status" value="1"/>
</dbReference>
<evidence type="ECO:0000256" key="3">
    <source>
        <dbReference type="ARBA" id="ARBA00022670"/>
    </source>
</evidence>
<keyword evidence="9" id="KW-0378">Hydrolase</keyword>
<evidence type="ECO:0000256" key="13">
    <source>
        <dbReference type="ARBA" id="ARBA00022918"/>
    </source>
</evidence>
<evidence type="ECO:0000256" key="12">
    <source>
        <dbReference type="ARBA" id="ARBA00022908"/>
    </source>
</evidence>
<evidence type="ECO:0000313" key="22">
    <source>
        <dbReference type="Proteomes" id="UP000036403"/>
    </source>
</evidence>
<evidence type="ECO:0000256" key="8">
    <source>
        <dbReference type="ARBA" id="ARBA00022759"/>
    </source>
</evidence>
<dbReference type="GO" id="GO:0004190">
    <property type="term" value="F:aspartic-type endopeptidase activity"/>
    <property type="evidence" value="ECO:0007669"/>
    <property type="project" value="UniProtKB-KW"/>
</dbReference>
<dbReference type="Pfam" id="PF13976">
    <property type="entry name" value="gag_pre-integrs"/>
    <property type="match status" value="1"/>
</dbReference>
<comment type="caution">
    <text evidence="21">The sequence shown here is derived from an EMBL/GenBank/DDBJ whole genome shotgun (WGS) entry which is preliminary data.</text>
</comment>
<dbReference type="GO" id="GO:0008270">
    <property type="term" value="F:zinc ion binding"/>
    <property type="evidence" value="ECO:0007669"/>
    <property type="project" value="UniProtKB-KW"/>
</dbReference>
<dbReference type="PANTHER" id="PTHR42648:SF11">
    <property type="entry name" value="TRANSPOSON TY4-P GAG-POL POLYPROTEIN"/>
    <property type="match status" value="1"/>
</dbReference>
<evidence type="ECO:0000256" key="14">
    <source>
        <dbReference type="ARBA" id="ARBA00022932"/>
    </source>
</evidence>
<evidence type="ECO:0000256" key="18">
    <source>
        <dbReference type="SAM" id="MobiDB-lite"/>
    </source>
</evidence>
<evidence type="ECO:0000256" key="1">
    <source>
        <dbReference type="ARBA" id="ARBA00002180"/>
    </source>
</evidence>
<name>A0A0J7KAC3_LASNI</name>
<evidence type="ECO:0000256" key="10">
    <source>
        <dbReference type="ARBA" id="ARBA00022840"/>
    </source>
</evidence>
<dbReference type="GO" id="GO:0004519">
    <property type="term" value="F:endonuclease activity"/>
    <property type="evidence" value="ECO:0007669"/>
    <property type="project" value="UniProtKB-KW"/>
</dbReference>
<keyword evidence="15" id="KW-0917">Virion maturation</keyword>
<evidence type="ECO:0000259" key="19">
    <source>
        <dbReference type="PROSITE" id="PS50158"/>
    </source>
</evidence>
<protein>
    <submittedName>
        <fullName evidence="21">Retrovirus-related pol polyprotein from transposon tnt 1-94</fullName>
    </submittedName>
</protein>
<organism evidence="21 22">
    <name type="scientific">Lasius niger</name>
    <name type="common">Black garden ant</name>
    <dbReference type="NCBI Taxonomy" id="67767"/>
    <lineage>
        <taxon>Eukaryota</taxon>
        <taxon>Metazoa</taxon>
        <taxon>Ecdysozoa</taxon>
        <taxon>Arthropoda</taxon>
        <taxon>Hexapoda</taxon>
        <taxon>Insecta</taxon>
        <taxon>Pterygota</taxon>
        <taxon>Neoptera</taxon>
        <taxon>Endopterygota</taxon>
        <taxon>Hymenoptera</taxon>
        <taxon>Apocrita</taxon>
        <taxon>Aculeata</taxon>
        <taxon>Formicoidea</taxon>
        <taxon>Formicidae</taxon>
        <taxon>Formicinae</taxon>
        <taxon>Lasius</taxon>
        <taxon>Lasius</taxon>
    </lineage>
</organism>
<sequence length="827" mass="94081">MTVKEKKVASADSQETGRRSRANKKDFECHYCKKKGHYAKNCRKKRRDEETEEEIGSGKNHAFVATCTDNSHIQVQKAASAYPTDEQMAALVNKEIRDVWITDSGASRHITHRKDWLTDYQPISGVTIALGDDDVCQAIGVGTVHIEKLVNGKWCEGRIEEVLYVPKMKKNLFSVGVCTTKGYDVHFKRGFVNIVLRDKIVTQGHKQDNEIYRMFFRTKTQVDASVSTLSLKLWHERLGHVNLNSLKTMVKNKLIDGVKLSKTNKFFCQSCQMGKLHRLTFGDKGQRKTPEPGEFIHSDICGPMSVESLGGARFYALFKDDASGFRAVYFLRHKSDLFEKFKEFAILVANKFGRSMKLLRADNGGKYCSTEMKRYLASHGIQLKSSAPYTPEQNGTAERDNRTIVEAARTMLHSRNLPLLLWAEAVNTAVYILNRTTCVRTSGTTPYKIWTGRKPEISHLRVFGSTAYMHIPKQFRKKLDAKAKQTVLVGYQETQSEDNGLKLDAILPEDTRKNVIADRNDDDLEEAADRPILHEEEDARAHDRNEQDQQPGEEQQLRDRQSIQPPARYQDNFAETILPGYIEGSKVYLALFVDDGLIAAQSKRILNDLIARMKETFEITLGDTSLEAVGSLMFLAVVTRPDIAFSVNAVSRHLNCFDVTHWEAVKRIFRYLISTRDLDIQYKYNNEGIKLEGYSDADYVSDAATRRSTTGYVFNLAGGPVSWESKRQRMVTLSTTEAEYVAAVRLKKRSGLENLNGMGCECENPTILHIDNQNAIRLVKNPEYHKRTKHIDIRYHYIKEKVEDSEIIVSYIPSELQRADILTKALP</sequence>
<dbReference type="STRING" id="67767.A0A0J7KAC3"/>
<dbReference type="InterPro" id="IPR012337">
    <property type="entry name" value="RNaseH-like_sf"/>
</dbReference>
<keyword evidence="17" id="KW-0862">Zinc</keyword>
<evidence type="ECO:0000256" key="17">
    <source>
        <dbReference type="PROSITE-ProRule" id="PRU00047"/>
    </source>
</evidence>
<dbReference type="CDD" id="cd09272">
    <property type="entry name" value="RNase_HI_RT_Ty1"/>
    <property type="match status" value="1"/>
</dbReference>
<evidence type="ECO:0000256" key="9">
    <source>
        <dbReference type="ARBA" id="ARBA00022801"/>
    </source>
</evidence>
<dbReference type="AlphaFoldDB" id="A0A0J7KAC3"/>
<feature type="domain" description="CCHC-type" evidence="19">
    <location>
        <begin position="29"/>
        <end position="44"/>
    </location>
</feature>
<dbReference type="OrthoDB" id="7600563at2759"/>
<dbReference type="InterPro" id="IPR057670">
    <property type="entry name" value="SH3_retrovirus"/>
</dbReference>
<keyword evidence="5" id="KW-0479">Metal-binding</keyword>
<dbReference type="PaxDb" id="67767-A0A0J7KAC3"/>
<reference evidence="21 22" key="1">
    <citation type="submission" date="2015-04" db="EMBL/GenBank/DDBJ databases">
        <title>Lasius niger genome sequencing.</title>
        <authorList>
            <person name="Konorov E.A."/>
            <person name="Nikitin M.A."/>
            <person name="Kirill M.V."/>
            <person name="Chang P."/>
        </authorList>
    </citation>
    <scope>NUCLEOTIDE SEQUENCE [LARGE SCALE GENOMIC DNA]</scope>
    <source>
        <tissue evidence="21">Whole</tissue>
    </source>
</reference>
<keyword evidence="11" id="KW-0460">Magnesium</keyword>
<keyword evidence="2" id="KW-1188">Viral release from host cell</keyword>
<dbReference type="PROSITE" id="PS50158">
    <property type="entry name" value="ZF_CCHC"/>
    <property type="match status" value="1"/>
</dbReference>
<accession>A0A0J7KAC3</accession>
<evidence type="ECO:0000256" key="2">
    <source>
        <dbReference type="ARBA" id="ARBA00022612"/>
    </source>
</evidence>
<dbReference type="Proteomes" id="UP000036403">
    <property type="component" value="Unassembled WGS sequence"/>
</dbReference>
<dbReference type="InterPro" id="IPR043502">
    <property type="entry name" value="DNA/RNA_pol_sf"/>
</dbReference>
<dbReference type="InterPro" id="IPR025724">
    <property type="entry name" value="GAG-pre-integrase_dom"/>
</dbReference>
<dbReference type="GO" id="GO:0003676">
    <property type="term" value="F:nucleic acid binding"/>
    <property type="evidence" value="ECO:0007669"/>
    <property type="project" value="InterPro"/>
</dbReference>
<keyword evidence="16" id="KW-0233">DNA recombination</keyword>
<keyword evidence="14" id="KW-0808">Transferase</keyword>
<feature type="region of interest" description="Disordered" evidence="18">
    <location>
        <begin position="1"/>
        <end position="23"/>
    </location>
</feature>
<dbReference type="PANTHER" id="PTHR42648">
    <property type="entry name" value="TRANSPOSASE, PUTATIVE-RELATED"/>
    <property type="match status" value="1"/>
</dbReference>
<dbReference type="Gene3D" id="4.10.60.10">
    <property type="entry name" value="Zinc finger, CCHC-type"/>
    <property type="match status" value="1"/>
</dbReference>
<proteinExistence type="predicted"/>
<feature type="compositionally biased region" description="Basic and acidic residues" evidence="18">
    <location>
        <begin position="527"/>
        <end position="547"/>
    </location>
</feature>
<gene>
    <name evidence="21" type="ORF">RF55_13521</name>
</gene>
<keyword evidence="3" id="KW-0645">Protease</keyword>
<dbReference type="GO" id="GO:0042575">
    <property type="term" value="C:DNA polymerase complex"/>
    <property type="evidence" value="ECO:0007669"/>
    <property type="project" value="UniProtKB-ARBA"/>
</dbReference>
<dbReference type="SUPFAM" id="SSF57756">
    <property type="entry name" value="Retrovirus zinc finger-like domains"/>
    <property type="match status" value="1"/>
</dbReference>
<dbReference type="EMBL" id="LBMM01010780">
    <property type="protein sequence ID" value="KMQ87247.1"/>
    <property type="molecule type" value="Genomic_DNA"/>
</dbReference>
<evidence type="ECO:0000256" key="11">
    <source>
        <dbReference type="ARBA" id="ARBA00022842"/>
    </source>
</evidence>
<dbReference type="GO" id="GO:0003964">
    <property type="term" value="F:RNA-directed DNA polymerase activity"/>
    <property type="evidence" value="ECO:0007669"/>
    <property type="project" value="UniProtKB-KW"/>
</dbReference>
<dbReference type="Gene3D" id="3.30.420.10">
    <property type="entry name" value="Ribonuclease H-like superfamily/Ribonuclease H"/>
    <property type="match status" value="1"/>
</dbReference>
<keyword evidence="14" id="KW-0548">Nucleotidyltransferase</keyword>
<keyword evidence="17" id="KW-0863">Zinc-finger</keyword>
<dbReference type="GO" id="GO:0005524">
    <property type="term" value="F:ATP binding"/>
    <property type="evidence" value="ECO:0007669"/>
    <property type="project" value="UniProtKB-KW"/>
</dbReference>
<evidence type="ECO:0000256" key="4">
    <source>
        <dbReference type="ARBA" id="ARBA00022722"/>
    </source>
</evidence>